<reference evidence="3" key="1">
    <citation type="journal article" date="2019" name="Int. J. Syst. Evol. Microbiol.">
        <title>The Global Catalogue of Microorganisms (GCM) 10K type strain sequencing project: providing services to taxonomists for standard genome sequencing and annotation.</title>
        <authorList>
            <consortium name="The Broad Institute Genomics Platform"/>
            <consortium name="The Broad Institute Genome Sequencing Center for Infectious Disease"/>
            <person name="Wu L."/>
            <person name="Ma J."/>
        </authorList>
    </citation>
    <scope>NUCLEOTIDE SEQUENCE [LARGE SCALE GENOMIC DNA]</scope>
    <source>
        <strain evidence="3">KLKA75</strain>
    </source>
</reference>
<dbReference type="RefSeq" id="WP_378264053.1">
    <property type="nucleotide sequence ID" value="NZ_JBHSIT010000016.1"/>
</dbReference>
<evidence type="ECO:0000256" key="1">
    <source>
        <dbReference type="SAM" id="Phobius"/>
    </source>
</evidence>
<organism evidence="2 3">
    <name type="scientific">Actinomadura gamaensis</name>
    <dbReference type="NCBI Taxonomy" id="1763541"/>
    <lineage>
        <taxon>Bacteria</taxon>
        <taxon>Bacillati</taxon>
        <taxon>Actinomycetota</taxon>
        <taxon>Actinomycetes</taxon>
        <taxon>Streptosporangiales</taxon>
        <taxon>Thermomonosporaceae</taxon>
        <taxon>Actinomadura</taxon>
    </lineage>
</organism>
<accession>A0ABV9UDM0</accession>
<comment type="caution">
    <text evidence="2">The sequence shown here is derived from an EMBL/GenBank/DDBJ whole genome shotgun (WGS) entry which is preliminary data.</text>
</comment>
<keyword evidence="3" id="KW-1185">Reference proteome</keyword>
<proteinExistence type="predicted"/>
<dbReference type="Proteomes" id="UP001595872">
    <property type="component" value="Unassembled WGS sequence"/>
</dbReference>
<keyword evidence="1" id="KW-0472">Membrane</keyword>
<feature type="transmembrane region" description="Helical" evidence="1">
    <location>
        <begin position="118"/>
        <end position="138"/>
    </location>
</feature>
<evidence type="ECO:0000313" key="2">
    <source>
        <dbReference type="EMBL" id="MFC4913281.1"/>
    </source>
</evidence>
<protein>
    <submittedName>
        <fullName evidence="2">Uncharacterized protein</fullName>
    </submittedName>
</protein>
<dbReference type="EMBL" id="JBHSIT010000016">
    <property type="protein sequence ID" value="MFC4913281.1"/>
    <property type="molecule type" value="Genomic_DNA"/>
</dbReference>
<feature type="transmembrane region" description="Helical" evidence="1">
    <location>
        <begin position="12"/>
        <end position="30"/>
    </location>
</feature>
<evidence type="ECO:0000313" key="3">
    <source>
        <dbReference type="Proteomes" id="UP001595872"/>
    </source>
</evidence>
<keyword evidence="1" id="KW-0812">Transmembrane</keyword>
<name>A0ABV9UDM0_9ACTN</name>
<keyword evidence="1" id="KW-1133">Transmembrane helix</keyword>
<sequence length="140" mass="15137">MWAAASWLAGSWRLALLGLAAWCLYEFLLIPTVCRVMTEKGYPCREPVRGRPFACTPDHQAYKNEGIMRLLGVRRRARPNGPSNGRPDGRQAGVPARDGRVLVHSSAVRSRLAQADQACLILAGTGTVVAIAGMIYGFGA</sequence>
<gene>
    <name evidence="2" type="ORF">ACFPCY_38700</name>
</gene>